<dbReference type="AlphaFoldDB" id="A0A1D8JFI0"/>
<dbReference type="Proteomes" id="UP000185746">
    <property type="component" value="Chromosome"/>
</dbReference>
<keyword evidence="2" id="KW-0805">Transcription regulation</keyword>
<gene>
    <name evidence="6" type="ORF">BI350_07845</name>
</gene>
<evidence type="ECO:0000313" key="7">
    <source>
        <dbReference type="Proteomes" id="UP000185746"/>
    </source>
</evidence>
<dbReference type="InterPro" id="IPR000551">
    <property type="entry name" value="MerR-type_HTH_dom"/>
</dbReference>
<dbReference type="GO" id="GO:0003700">
    <property type="term" value="F:DNA-binding transcription factor activity"/>
    <property type="evidence" value="ECO:0007669"/>
    <property type="project" value="InterPro"/>
</dbReference>
<evidence type="ECO:0000313" key="6">
    <source>
        <dbReference type="EMBL" id="AOV07459.1"/>
    </source>
</evidence>
<proteinExistence type="predicted"/>
<dbReference type="SMART" id="SM00422">
    <property type="entry name" value="HTH_MERR"/>
    <property type="match status" value="1"/>
</dbReference>
<name>A0A1D8JFI0_9BACL</name>
<accession>A0A1D8JFI0</accession>
<dbReference type="PANTHER" id="PTHR30204">
    <property type="entry name" value="REDOX-CYCLING DRUG-SENSING TRANSCRIPTIONAL ACTIVATOR SOXR"/>
    <property type="match status" value="1"/>
</dbReference>
<dbReference type="InterPro" id="IPR036724">
    <property type="entry name" value="Cobalamin-bd_sf"/>
</dbReference>
<dbReference type="GO" id="GO:0031419">
    <property type="term" value="F:cobalamin binding"/>
    <property type="evidence" value="ECO:0007669"/>
    <property type="project" value="InterPro"/>
</dbReference>
<protein>
    <recommendedName>
        <fullName evidence="5">HTH merR-type domain-containing protein</fullName>
    </recommendedName>
</protein>
<evidence type="ECO:0000256" key="3">
    <source>
        <dbReference type="ARBA" id="ARBA00023125"/>
    </source>
</evidence>
<dbReference type="CDD" id="cd01104">
    <property type="entry name" value="HTH_MlrA-CarA"/>
    <property type="match status" value="1"/>
</dbReference>
<dbReference type="GO" id="GO:0046872">
    <property type="term" value="F:metal ion binding"/>
    <property type="evidence" value="ECO:0007669"/>
    <property type="project" value="InterPro"/>
</dbReference>
<organism evidence="6 7">
    <name type="scientific">Sporosarcina ureilytica</name>
    <dbReference type="NCBI Taxonomy" id="298596"/>
    <lineage>
        <taxon>Bacteria</taxon>
        <taxon>Bacillati</taxon>
        <taxon>Bacillota</taxon>
        <taxon>Bacilli</taxon>
        <taxon>Bacillales</taxon>
        <taxon>Caryophanaceae</taxon>
        <taxon>Sporosarcina</taxon>
    </lineage>
</organism>
<evidence type="ECO:0000256" key="2">
    <source>
        <dbReference type="ARBA" id="ARBA00023015"/>
    </source>
</evidence>
<dbReference type="SUPFAM" id="SSF46955">
    <property type="entry name" value="Putative DNA-binding domain"/>
    <property type="match status" value="1"/>
</dbReference>
<dbReference type="GO" id="GO:0003677">
    <property type="term" value="F:DNA binding"/>
    <property type="evidence" value="ECO:0007669"/>
    <property type="project" value="UniProtKB-KW"/>
</dbReference>
<keyword evidence="1" id="KW-0678">Repressor</keyword>
<dbReference type="InterPro" id="IPR009061">
    <property type="entry name" value="DNA-bd_dom_put_sf"/>
</dbReference>
<dbReference type="SUPFAM" id="SSF52242">
    <property type="entry name" value="Cobalamin (vitamin B12)-binding domain"/>
    <property type="match status" value="1"/>
</dbReference>
<reference evidence="6 7" key="1">
    <citation type="submission" date="2016-09" db="EMBL/GenBank/DDBJ databases">
        <title>Complete genome sequence of the Lysinibacillus sphaericus LMG 22257, a specie of Bacillus with ureolytic activity that can effectively biodeposit calcium carbonate.</title>
        <authorList>
            <person name="Yan W."/>
        </authorList>
    </citation>
    <scope>NUCLEOTIDE SEQUENCE [LARGE SCALE GENOMIC DNA]</scope>
    <source>
        <strain evidence="6 7">LMG 22257</strain>
    </source>
</reference>
<dbReference type="InterPro" id="IPR047057">
    <property type="entry name" value="MerR_fam"/>
</dbReference>
<dbReference type="Gene3D" id="1.10.1660.10">
    <property type="match status" value="1"/>
</dbReference>
<dbReference type="EMBL" id="CP017560">
    <property type="protein sequence ID" value="AOV07459.1"/>
    <property type="molecule type" value="Genomic_DNA"/>
</dbReference>
<evidence type="ECO:0000256" key="1">
    <source>
        <dbReference type="ARBA" id="ARBA00022491"/>
    </source>
</evidence>
<dbReference type="Gene3D" id="3.40.50.280">
    <property type="entry name" value="Cobalamin-binding domain"/>
    <property type="match status" value="1"/>
</dbReference>
<dbReference type="KEGG" id="surl:BI350_07845"/>
<keyword evidence="7" id="KW-1185">Reference proteome</keyword>
<evidence type="ECO:0000259" key="5">
    <source>
        <dbReference type="PROSITE" id="PS50937"/>
    </source>
</evidence>
<evidence type="ECO:0000256" key="4">
    <source>
        <dbReference type="ARBA" id="ARBA00023163"/>
    </source>
</evidence>
<dbReference type="Pfam" id="PF13411">
    <property type="entry name" value="MerR_1"/>
    <property type="match status" value="1"/>
</dbReference>
<sequence length="302" mass="34288">MTSPNLNGTYFIQQVSDMTGLSKQVIRKWEERYHVVQPKRLDNGYRIYRDADINTLLSVKSLSEQGHSISRAVQLTKERAALFDTVPASTQSIQEPPVLNDYVFQLLEKGTHCNELELHLILQDAYHAFGLSDFLTSVVIPFLNKVGSKWSKHEWDAYQESVSSLVVRDFLVQIRRNFRYKEDAPLIVGACLPYEQHEIPLHILLLQFMMKGWKTILIGASPAPGSIESLIKKLKPEKVVLSATTTIPFDTDPNLLKSLDQFAVEHPQIDFYLGGTGALDYTKNKTFCAINVTNSFEETLIK</sequence>
<dbReference type="PANTHER" id="PTHR30204:SF69">
    <property type="entry name" value="MERR-FAMILY TRANSCRIPTIONAL REGULATOR"/>
    <property type="match status" value="1"/>
</dbReference>
<keyword evidence="4" id="KW-0804">Transcription</keyword>
<feature type="domain" description="HTH merR-type" evidence="5">
    <location>
        <begin position="9"/>
        <end position="78"/>
    </location>
</feature>
<keyword evidence="3" id="KW-0238">DNA-binding</keyword>
<dbReference type="InterPro" id="IPR036594">
    <property type="entry name" value="Meth_synthase_dom"/>
</dbReference>
<dbReference type="Gene3D" id="1.10.1240.10">
    <property type="entry name" value="Methionine synthase domain"/>
    <property type="match status" value="1"/>
</dbReference>
<dbReference type="PROSITE" id="PS50937">
    <property type="entry name" value="HTH_MERR_2"/>
    <property type="match status" value="1"/>
</dbReference>
<dbReference type="RefSeq" id="WP_075527590.1">
    <property type="nucleotide sequence ID" value="NZ_CP017560.1"/>
</dbReference>